<feature type="compositionally biased region" description="Low complexity" evidence="1">
    <location>
        <begin position="27"/>
        <end position="64"/>
    </location>
</feature>
<dbReference type="Pfam" id="PF04748">
    <property type="entry name" value="Polysacc_deac_2"/>
    <property type="match status" value="1"/>
</dbReference>
<dbReference type="EMBL" id="JAABNR010000007">
    <property type="protein sequence ID" value="NBZ87810.1"/>
    <property type="molecule type" value="Genomic_DNA"/>
</dbReference>
<dbReference type="Gene3D" id="3.20.20.370">
    <property type="entry name" value="Glycoside hydrolase/deacetylase"/>
    <property type="match status" value="1"/>
</dbReference>
<feature type="compositionally biased region" description="Low complexity" evidence="1">
    <location>
        <begin position="175"/>
        <end position="229"/>
    </location>
</feature>
<dbReference type="InterPro" id="IPR006837">
    <property type="entry name" value="Divergent_DAC"/>
</dbReference>
<sequence length="680" mass="66661">MIVATGLAVLSQLAPLPEPANEPGPPAGLSESSAGAEGLGAPEAEAPKATGAEAASPEAGASADGAKRTEDPAPEATSPAVEPPAPATEAIAPAAGDKPAAGAEAAAPAGTEPAAPATQGTASAEQTATDSAATTEPAAAATQGKASAEQTATDSAATTEPAAPATKGKASAEQTATDSAATTEPAATEGTTATGEAPAPALPAADSAAVTPAPDAAPGGSAATASEPALQSPAPEPPAPDLQSAEPAQVAIEAPVQSAEPLPATDSQASAPDAGAPLAELPALVEAPAEDSAPPSLAALDQALTAPAPESDATPQAPDMGVTEAPDAAAPQAPEGPKDGLLQSGGLSEPARLPQISAEPDPALAPQPLPQLAPPSPPPAAASSAPMSPAPDAALPKVLRPEAEGLPGKRPEALPQTPGLTAKAAGPKPEGDPSVVVNDLPQIGAETSPAVDDADQRPLVQFARPFTPEPGKPLFAILLRDVGEQGLPRAQLAQLPFAVSIVIDPLAPDAKAAAEAWRAAGQEVVMLANGIPPGAKAEDVAQSFQALGAILPEAVAVLDPAEAGFQNDRALASLVLTEIASEGRGLLTWDRGLNAADQIARREGLAAAQIYRVLDGADESQPVMRRYLDRAAFKAGQEGAVIVIGDTKPETVEAILAWALEGKGASVSLAPVSAVLLGAK</sequence>
<protein>
    <recommendedName>
        <fullName evidence="4">Divergent polysaccharide deacetylase</fullName>
    </recommendedName>
</protein>
<accession>A0AAE4YDU5</accession>
<dbReference type="AlphaFoldDB" id="A0AAE4YDU5"/>
<dbReference type="CDD" id="cd10936">
    <property type="entry name" value="CE4_DAC2"/>
    <property type="match status" value="1"/>
</dbReference>
<feature type="compositionally biased region" description="Low complexity" evidence="1">
    <location>
        <begin position="151"/>
        <end position="166"/>
    </location>
</feature>
<gene>
    <name evidence="2" type="ORF">GV832_09495</name>
</gene>
<feature type="compositionally biased region" description="Basic and acidic residues" evidence="1">
    <location>
        <begin position="399"/>
        <end position="412"/>
    </location>
</feature>
<organism evidence="2 3">
    <name type="scientific">Stagnihabitans tardus</name>
    <dbReference type="NCBI Taxonomy" id="2699202"/>
    <lineage>
        <taxon>Bacteria</taxon>
        <taxon>Pseudomonadati</taxon>
        <taxon>Pseudomonadota</taxon>
        <taxon>Alphaproteobacteria</taxon>
        <taxon>Rhodobacterales</taxon>
        <taxon>Paracoccaceae</taxon>
        <taxon>Stagnihabitans</taxon>
    </lineage>
</organism>
<keyword evidence="3" id="KW-1185">Reference proteome</keyword>
<dbReference type="InterPro" id="IPR011330">
    <property type="entry name" value="Glyco_hydro/deAcase_b/a-brl"/>
</dbReference>
<dbReference type="RefSeq" id="WP_168774615.1">
    <property type="nucleotide sequence ID" value="NZ_JAABNR010000007.1"/>
</dbReference>
<evidence type="ECO:0000313" key="2">
    <source>
        <dbReference type="EMBL" id="NBZ87810.1"/>
    </source>
</evidence>
<feature type="compositionally biased region" description="Low complexity" evidence="1">
    <location>
        <begin position="87"/>
        <end position="142"/>
    </location>
</feature>
<evidence type="ECO:0000313" key="3">
    <source>
        <dbReference type="Proteomes" id="UP001193501"/>
    </source>
</evidence>
<feature type="compositionally biased region" description="Low complexity" evidence="1">
    <location>
        <begin position="381"/>
        <end position="396"/>
    </location>
</feature>
<reference evidence="2" key="1">
    <citation type="submission" date="2020-01" db="EMBL/GenBank/DDBJ databases">
        <authorList>
            <person name="Chen W.-M."/>
        </authorList>
    </citation>
    <scope>NUCLEOTIDE SEQUENCE</scope>
    <source>
        <strain evidence="2">CYK-10</strain>
    </source>
</reference>
<evidence type="ECO:0000256" key="1">
    <source>
        <dbReference type="SAM" id="MobiDB-lite"/>
    </source>
</evidence>
<feature type="compositionally biased region" description="Pro residues" evidence="1">
    <location>
        <begin position="16"/>
        <end position="26"/>
    </location>
</feature>
<feature type="compositionally biased region" description="Low complexity" evidence="1">
    <location>
        <begin position="271"/>
        <end position="287"/>
    </location>
</feature>
<dbReference type="SUPFAM" id="SSF88713">
    <property type="entry name" value="Glycoside hydrolase/deacetylase"/>
    <property type="match status" value="1"/>
</dbReference>
<dbReference type="GO" id="GO:0005975">
    <property type="term" value="P:carbohydrate metabolic process"/>
    <property type="evidence" value="ECO:0007669"/>
    <property type="project" value="InterPro"/>
</dbReference>
<evidence type="ECO:0008006" key="4">
    <source>
        <dbReference type="Google" id="ProtNLM"/>
    </source>
</evidence>
<name>A0AAE4YDU5_9RHOB</name>
<proteinExistence type="predicted"/>
<dbReference type="Proteomes" id="UP001193501">
    <property type="component" value="Unassembled WGS sequence"/>
</dbReference>
<feature type="region of interest" description="Disordered" evidence="1">
    <location>
        <begin position="12"/>
        <end position="433"/>
    </location>
</feature>
<comment type="caution">
    <text evidence="2">The sequence shown here is derived from an EMBL/GenBank/DDBJ whole genome shotgun (WGS) entry which is preliminary data.</text>
</comment>
<feature type="compositionally biased region" description="Pro residues" evidence="1">
    <location>
        <begin position="363"/>
        <end position="380"/>
    </location>
</feature>